<dbReference type="GO" id="GO:0008840">
    <property type="term" value="F:4-hydroxy-tetrahydrodipicolinate synthase activity"/>
    <property type="evidence" value="ECO:0007669"/>
    <property type="project" value="TreeGrafter"/>
</dbReference>
<keyword evidence="1 2" id="KW-0456">Lyase</keyword>
<dbReference type="SUPFAM" id="SSF51569">
    <property type="entry name" value="Aldolase"/>
    <property type="match status" value="1"/>
</dbReference>
<dbReference type="PANTHER" id="PTHR12128:SF66">
    <property type="entry name" value="4-HYDROXY-2-OXOGLUTARATE ALDOLASE, MITOCHONDRIAL"/>
    <property type="match status" value="1"/>
</dbReference>
<comment type="similarity">
    <text evidence="2">Belongs to the DapA family.</text>
</comment>
<evidence type="ECO:0000256" key="2">
    <source>
        <dbReference type="PIRNR" id="PIRNR001365"/>
    </source>
</evidence>
<keyword evidence="6" id="KW-1185">Reference proteome</keyword>
<dbReference type="Proteomes" id="UP001203852">
    <property type="component" value="Unassembled WGS sequence"/>
</dbReference>
<feature type="active site" description="Schiff-base intermediate with substrate" evidence="3">
    <location>
        <position position="181"/>
    </location>
</feature>
<evidence type="ECO:0000313" key="5">
    <source>
        <dbReference type="EMBL" id="KAI1612749.1"/>
    </source>
</evidence>
<evidence type="ECO:0000313" key="6">
    <source>
        <dbReference type="Proteomes" id="UP001203852"/>
    </source>
</evidence>
<name>A0AAN6DU70_9EURO</name>
<feature type="binding site" evidence="4">
    <location>
        <position position="224"/>
    </location>
    <ligand>
        <name>pyruvate</name>
        <dbReference type="ChEBI" id="CHEBI:15361"/>
    </ligand>
</feature>
<dbReference type="PIRSF" id="PIRSF001365">
    <property type="entry name" value="DHDPS"/>
    <property type="match status" value="1"/>
</dbReference>
<dbReference type="InterPro" id="IPR013785">
    <property type="entry name" value="Aldolase_TIM"/>
</dbReference>
<dbReference type="InterPro" id="IPR002220">
    <property type="entry name" value="DapA-like"/>
</dbReference>
<comment type="caution">
    <text evidence="5">The sequence shown here is derived from an EMBL/GenBank/DDBJ whole genome shotgun (WGS) entry which is preliminary data.</text>
</comment>
<dbReference type="PANTHER" id="PTHR12128">
    <property type="entry name" value="DIHYDRODIPICOLINATE SYNTHASE"/>
    <property type="match status" value="1"/>
</dbReference>
<gene>
    <name evidence="5" type="ORF">EDD36DRAFT_487830</name>
</gene>
<proteinExistence type="inferred from homology"/>
<evidence type="ECO:0008006" key="7">
    <source>
        <dbReference type="Google" id="ProtNLM"/>
    </source>
</evidence>
<feature type="active site" description="Proton donor/acceptor" evidence="3">
    <location>
        <position position="152"/>
    </location>
</feature>
<dbReference type="Gene3D" id="3.20.20.70">
    <property type="entry name" value="Aldolase class I"/>
    <property type="match status" value="1"/>
</dbReference>
<dbReference type="EMBL" id="MU404354">
    <property type="protein sequence ID" value="KAI1612749.1"/>
    <property type="molecule type" value="Genomic_DNA"/>
</dbReference>
<dbReference type="CDD" id="cd00408">
    <property type="entry name" value="DHDPS-like"/>
    <property type="match status" value="1"/>
</dbReference>
<evidence type="ECO:0000256" key="3">
    <source>
        <dbReference type="PIRSR" id="PIRSR001365-1"/>
    </source>
</evidence>
<protein>
    <recommendedName>
        <fullName evidence="7">Dihydrodipicolinate synthase</fullName>
    </recommendedName>
</protein>
<evidence type="ECO:0000256" key="4">
    <source>
        <dbReference type="PIRSR" id="PIRSR001365-2"/>
    </source>
</evidence>
<dbReference type="Pfam" id="PF00701">
    <property type="entry name" value="DHDPS"/>
    <property type="match status" value="1"/>
</dbReference>
<dbReference type="SMART" id="SM01130">
    <property type="entry name" value="DHDPS"/>
    <property type="match status" value="1"/>
</dbReference>
<dbReference type="PRINTS" id="PR00146">
    <property type="entry name" value="DHPICSNTHASE"/>
</dbReference>
<evidence type="ECO:0000256" key="1">
    <source>
        <dbReference type="ARBA" id="ARBA00023239"/>
    </source>
</evidence>
<sequence length="323" mass="35129">MGSYEDSRSKAFPPGIHAPSVTFFEDDAKQDIDWTTQENHLEFLVKSGVHGIVIAGSSGEAATLTMDERSQLVSRTRSIAKAQGKDKFPVTIGCIAGCTRDIMSQITAGHRSGADYALVLVPSIFHWAMTKKAVVAFFQEVADRSPVPILIYNFPNLLSGLDVDSDMLAELGSHPNICGVKLTCGGIAKVTRIAEQFRPQEFVALSGMSDWIVPALSVGGAGCISGLANLFPKTLVAIYELYTTGKVAEATVLQKQLGLPEWGVGTSGVNGMKWIIVKRRGYPETSAHCRRPFPRFVDAEKQERVMKLTAPMVPIEKELTTRK</sequence>
<accession>A0AAN6DU70</accession>
<reference evidence="5" key="1">
    <citation type="journal article" date="2022" name="bioRxiv">
        <title>Deciphering the potential niche of two novel black yeast fungi from a biological soil crust based on their genomes, phenotypes, and melanin regulation.</title>
        <authorList>
            <consortium name="DOE Joint Genome Institute"/>
            <person name="Carr E.C."/>
            <person name="Barton Q."/>
            <person name="Grambo S."/>
            <person name="Sullivan M."/>
            <person name="Renfro C.M."/>
            <person name="Kuo A."/>
            <person name="Pangilinan J."/>
            <person name="Lipzen A."/>
            <person name="Keymanesh K."/>
            <person name="Savage E."/>
            <person name="Barry K."/>
            <person name="Grigoriev I.V."/>
            <person name="Riekhof W.R."/>
            <person name="Harris S.S."/>
        </authorList>
    </citation>
    <scope>NUCLEOTIDE SEQUENCE</scope>
    <source>
        <strain evidence="5">JF 03-4F</strain>
    </source>
</reference>
<organism evidence="5 6">
    <name type="scientific">Exophiala viscosa</name>
    <dbReference type="NCBI Taxonomy" id="2486360"/>
    <lineage>
        <taxon>Eukaryota</taxon>
        <taxon>Fungi</taxon>
        <taxon>Dikarya</taxon>
        <taxon>Ascomycota</taxon>
        <taxon>Pezizomycotina</taxon>
        <taxon>Eurotiomycetes</taxon>
        <taxon>Chaetothyriomycetidae</taxon>
        <taxon>Chaetothyriales</taxon>
        <taxon>Herpotrichiellaceae</taxon>
        <taxon>Exophiala</taxon>
    </lineage>
</organism>
<dbReference type="AlphaFoldDB" id="A0AAN6DU70"/>